<protein>
    <submittedName>
        <fullName evidence="1">Uncharacterized protein</fullName>
    </submittedName>
</protein>
<proteinExistence type="predicted"/>
<organism evidence="1">
    <name type="scientific">uncultured Pleomorphomonas sp</name>
    <dbReference type="NCBI Taxonomy" id="442121"/>
    <lineage>
        <taxon>Bacteria</taxon>
        <taxon>Pseudomonadati</taxon>
        <taxon>Pseudomonadota</taxon>
        <taxon>Alphaproteobacteria</taxon>
        <taxon>Hyphomicrobiales</taxon>
        <taxon>Pleomorphomonadaceae</taxon>
        <taxon>Pleomorphomonas</taxon>
        <taxon>environmental samples</taxon>
    </lineage>
</organism>
<gene>
    <name evidence="1" type="ORF">KL86PLE_90691</name>
</gene>
<dbReference type="EMBL" id="FMJD01000013">
    <property type="protein sequence ID" value="SCM79888.1"/>
    <property type="molecule type" value="Genomic_DNA"/>
</dbReference>
<evidence type="ECO:0000313" key="1">
    <source>
        <dbReference type="EMBL" id="SCM79888.1"/>
    </source>
</evidence>
<reference evidence="1" key="1">
    <citation type="submission" date="2016-08" db="EMBL/GenBank/DDBJ databases">
        <authorList>
            <person name="Seilhamer J.J."/>
        </authorList>
    </citation>
    <scope>NUCLEOTIDE SEQUENCE</scope>
    <source>
        <strain evidence="1">86</strain>
    </source>
</reference>
<dbReference type="AlphaFoldDB" id="A0A212LQN4"/>
<name>A0A212LQN4_9HYPH</name>
<dbReference type="RefSeq" id="WP_288198803.1">
    <property type="nucleotide sequence ID" value="NZ_LT608334.1"/>
</dbReference>
<sequence length="115" mass="12680">MSVAIVWIAGPIGYAKTLVEGGQSFRWSFIAGDGLGCIRRYTLAFETKTREFRVIAPDRNGWEQAHADLLTNLYRPISILRSDLPKGKILDALRGMLTDRDLSIVSAASLLRAAS</sequence>
<accession>A0A212LQN4</accession>